<evidence type="ECO:0000313" key="2">
    <source>
        <dbReference type="Proteomes" id="UP000516412"/>
    </source>
</evidence>
<accession>A0A7H1M8K2</accession>
<organism evidence="1 2">
    <name type="scientific">Neisseria musculi</name>
    <dbReference type="NCBI Taxonomy" id="1815583"/>
    <lineage>
        <taxon>Bacteria</taxon>
        <taxon>Pseudomonadati</taxon>
        <taxon>Pseudomonadota</taxon>
        <taxon>Betaproteobacteria</taxon>
        <taxon>Neisseriales</taxon>
        <taxon>Neisseriaceae</taxon>
        <taxon>Neisseria</taxon>
    </lineage>
</organism>
<keyword evidence="2" id="KW-1185">Reference proteome</keyword>
<dbReference type="Pfam" id="PF12639">
    <property type="entry name" value="Colicin-DNase"/>
    <property type="match status" value="1"/>
</dbReference>
<reference evidence="1" key="1">
    <citation type="submission" date="2024-06" db="EMBL/GenBank/DDBJ databases">
        <title>Complete Genome Sequence of mouse commensal type strain Neisseria musculi.</title>
        <authorList>
            <person name="Thapa E."/>
            <person name="Aluvathingal J."/>
            <person name="Nadendla S."/>
            <person name="Mehta A."/>
            <person name="Tettelin H."/>
            <person name="Weyand N.J."/>
        </authorList>
    </citation>
    <scope>NUCLEOTIDE SEQUENCE</scope>
    <source>
        <strain evidence="1">NW831</strain>
    </source>
</reference>
<dbReference type="AlphaFoldDB" id="A0A7H1M8K2"/>
<protein>
    <submittedName>
        <fullName evidence="1">DNase/tRNase domain of colicin-like bacteriocin family protein</fullName>
    </submittedName>
</protein>
<name>A0A7H1M8K2_9NEIS</name>
<sequence length="331" mass="35997">MPEQIKEEIKSTTGVIASIVGATGDNGAALNAQIGAVAGQNAVENNDVGASFSQWRKEQKLLETDPAAYKKHKAEQWQAIGFLVDFIPVIGDIKGFAEAQTKGDYFFATLGMVPLYGDAAKKVHQAEKAYQAAKAAKDTEKMKAAMDQARKGADLPYDSRQIRAKLERRYGAENVVSTTVSKKPVQSINNQNKPDYTSTIYANKSGKAVNVKYKDPVSGNSIAVNIAYDSRGLPVFDNVSRFTSKLDNSLSYTGQMKAATRDLWKAIESGKVSKSQFTAEQLKDIKAGKQTIGGFTWHHNAQSSPHNMQLIPKSVHDAVLHTGQNSLKKGN</sequence>
<dbReference type="Proteomes" id="UP000516412">
    <property type="component" value="Chromosome"/>
</dbReference>
<dbReference type="RefSeq" id="WP_246408005.1">
    <property type="nucleotide sequence ID" value="NZ_CP060414.2"/>
</dbReference>
<dbReference type="EMBL" id="CP060414">
    <property type="protein sequence ID" value="QNT57967.1"/>
    <property type="molecule type" value="Genomic_DNA"/>
</dbReference>
<evidence type="ECO:0000313" key="1">
    <source>
        <dbReference type="EMBL" id="QNT57967.1"/>
    </source>
</evidence>
<gene>
    <name evidence="1" type="ORF">H7A79_0206</name>
</gene>
<dbReference type="KEGG" id="nmus:H7A79_0206"/>
<proteinExistence type="predicted"/>